<evidence type="ECO:0000313" key="11">
    <source>
        <dbReference type="Proteomes" id="UP001498771"/>
    </source>
</evidence>
<evidence type="ECO:0000256" key="3">
    <source>
        <dbReference type="ARBA" id="ARBA00022448"/>
    </source>
</evidence>
<feature type="transmembrane region" description="Helical" evidence="9">
    <location>
        <begin position="310"/>
        <end position="331"/>
    </location>
</feature>
<evidence type="ECO:0000256" key="7">
    <source>
        <dbReference type="ARBA" id="ARBA00023136"/>
    </source>
</evidence>
<feature type="transmembrane region" description="Helical" evidence="9">
    <location>
        <begin position="420"/>
        <end position="439"/>
    </location>
</feature>
<keyword evidence="11" id="KW-1185">Reference proteome</keyword>
<dbReference type="PANTHER" id="PTHR23501:SF92">
    <property type="entry name" value="GLUTATHIONE EXCHANGER 1-RELATED"/>
    <property type="match status" value="1"/>
</dbReference>
<feature type="transmembrane region" description="Helical" evidence="9">
    <location>
        <begin position="396"/>
        <end position="415"/>
    </location>
</feature>
<accession>A0ABR1EZY3</accession>
<feature type="transmembrane region" description="Helical" evidence="9">
    <location>
        <begin position="147"/>
        <end position="168"/>
    </location>
</feature>
<feature type="transmembrane region" description="Helical" evidence="9">
    <location>
        <begin position="555"/>
        <end position="577"/>
    </location>
</feature>
<dbReference type="Proteomes" id="UP001498771">
    <property type="component" value="Unassembled WGS sequence"/>
</dbReference>
<comment type="caution">
    <text evidence="10">The sequence shown here is derived from an EMBL/GenBank/DDBJ whole genome shotgun (WGS) entry which is preliminary data.</text>
</comment>
<feature type="transmembrane region" description="Helical" evidence="9">
    <location>
        <begin position="52"/>
        <end position="71"/>
    </location>
</feature>
<sequence length="636" mass="70770">MADLESSKKSVSSADHSVPPNYGAESLPPKEEEIVPYGVRRIEIISDQYKNIYGRIAVFFSIFLVAYGYGLDGTTRYTFQTYATSSYSSHSLLATINTVRSTFAAAALPFIARLCDMFGRIEIFVVSVLFYVVGTIIESQAYDVQRFAAGALFYQFGYTGSIVVLQLMAADFSFLNWRVTASFVPALPFIINTWISGDITSALVNTTSNRWSWGIGMWAFIYPLLAIPLVLCYLHMYYLARKSGKLASAKADDVARRTTEKPSWHYMSIAKIAWEMDIVGIILFAASLSCFLTPFTLAGGTKTSWQKGHIIAPLVVGFCLFPVLILFERYIQSRSFTWFIKPLLPKHMLADRGVWAAMGIAIFIDWVWYMQGDYLYTVLYVAVNESVASATRITSLYSFVSVITGTILGFVVAYVRRIKAFIIFGISMWFVALGLMIHYRGGTYAHSGIIGSQCLLGFGAGFFTYPAQASIASCTTHTFMSTAITLYLSMYYVGSAFGTSVSGAIWTNLLPEKLLENLQNATLAASVYGDPFTFAATYTIDSPERLAVIHSYSQVQKILCIVGICLCVPLLAFGFLLRDREMLSTDQSYSVSAVEEIKEQHLTTSEKIKGIFSLHLSARKKDERLNLKNTLVFKGR</sequence>
<feature type="transmembrane region" description="Helical" evidence="9">
    <location>
        <begin position="123"/>
        <end position="141"/>
    </location>
</feature>
<dbReference type="RefSeq" id="XP_064765401.1">
    <property type="nucleotide sequence ID" value="XM_064913845.1"/>
</dbReference>
<evidence type="ECO:0000256" key="6">
    <source>
        <dbReference type="ARBA" id="ARBA00023065"/>
    </source>
</evidence>
<dbReference type="SUPFAM" id="SSF103473">
    <property type="entry name" value="MFS general substrate transporter"/>
    <property type="match status" value="1"/>
</dbReference>
<feature type="region of interest" description="Disordered" evidence="8">
    <location>
        <begin position="1"/>
        <end position="27"/>
    </location>
</feature>
<name>A0ABR1EZY3_9ASCO</name>
<keyword evidence="4 9" id="KW-0812">Transmembrane</keyword>
<keyword evidence="6" id="KW-0406">Ion transport</keyword>
<feature type="transmembrane region" description="Helical" evidence="9">
    <location>
        <begin position="175"/>
        <end position="195"/>
    </location>
</feature>
<feature type="transmembrane region" description="Helical" evidence="9">
    <location>
        <begin position="215"/>
        <end position="240"/>
    </location>
</feature>
<dbReference type="Gene3D" id="1.20.1250.20">
    <property type="entry name" value="MFS general substrate transporter like domains"/>
    <property type="match status" value="2"/>
</dbReference>
<gene>
    <name evidence="10" type="ORF">BZA70DRAFT_286202</name>
</gene>
<dbReference type="EMBL" id="JBBJBU010000019">
    <property type="protein sequence ID" value="KAK7202368.1"/>
    <property type="molecule type" value="Genomic_DNA"/>
</dbReference>
<feature type="transmembrane region" description="Helical" evidence="9">
    <location>
        <begin position="278"/>
        <end position="298"/>
    </location>
</feature>
<reference evidence="10 11" key="1">
    <citation type="submission" date="2024-03" db="EMBL/GenBank/DDBJ databases">
        <title>Genome-scale model development and genomic sequencing of the oleaginous clade Lipomyces.</title>
        <authorList>
            <consortium name="Lawrence Berkeley National Laboratory"/>
            <person name="Czajka J.J."/>
            <person name="Han Y."/>
            <person name="Kim J."/>
            <person name="Mondo S.J."/>
            <person name="Hofstad B.A."/>
            <person name="Robles A."/>
            <person name="Haridas S."/>
            <person name="Riley R."/>
            <person name="LaButti K."/>
            <person name="Pangilinan J."/>
            <person name="Andreopoulos W."/>
            <person name="Lipzen A."/>
            <person name="Yan J."/>
            <person name="Wang M."/>
            <person name="Ng V."/>
            <person name="Grigoriev I.V."/>
            <person name="Spatafora J.W."/>
            <person name="Magnuson J.K."/>
            <person name="Baker S.E."/>
            <person name="Pomraning K.R."/>
        </authorList>
    </citation>
    <scope>NUCLEOTIDE SEQUENCE [LARGE SCALE GENOMIC DNA]</scope>
    <source>
        <strain evidence="10 11">Phaff 52-87</strain>
    </source>
</reference>
<comment type="similarity">
    <text evidence="2">Belongs to the major facilitator superfamily.</text>
</comment>
<evidence type="ECO:0000256" key="1">
    <source>
        <dbReference type="ARBA" id="ARBA00004127"/>
    </source>
</evidence>
<proteinExistence type="inferred from homology"/>
<evidence type="ECO:0000256" key="8">
    <source>
        <dbReference type="SAM" id="MobiDB-lite"/>
    </source>
</evidence>
<feature type="transmembrane region" description="Helical" evidence="9">
    <location>
        <begin position="91"/>
        <end position="111"/>
    </location>
</feature>
<feature type="transmembrane region" description="Helical" evidence="9">
    <location>
        <begin position="486"/>
        <end position="506"/>
    </location>
</feature>
<dbReference type="InterPro" id="IPR036259">
    <property type="entry name" value="MFS_trans_sf"/>
</dbReference>
<organism evidence="10 11">
    <name type="scientific">Myxozyma melibiosi</name>
    <dbReference type="NCBI Taxonomy" id="54550"/>
    <lineage>
        <taxon>Eukaryota</taxon>
        <taxon>Fungi</taxon>
        <taxon>Dikarya</taxon>
        <taxon>Ascomycota</taxon>
        <taxon>Saccharomycotina</taxon>
        <taxon>Lipomycetes</taxon>
        <taxon>Lipomycetales</taxon>
        <taxon>Lipomycetaceae</taxon>
        <taxon>Myxozyma</taxon>
    </lineage>
</organism>
<comment type="subcellular location">
    <subcellularLocation>
        <location evidence="1">Endomembrane system</location>
        <topology evidence="1">Multi-pass membrane protein</topology>
    </subcellularLocation>
</comment>
<evidence type="ECO:0000256" key="5">
    <source>
        <dbReference type="ARBA" id="ARBA00022989"/>
    </source>
</evidence>
<keyword evidence="3" id="KW-0813">Transport</keyword>
<keyword evidence="7 9" id="KW-0472">Membrane</keyword>
<dbReference type="PANTHER" id="PTHR23501">
    <property type="entry name" value="MAJOR FACILITATOR SUPERFAMILY"/>
    <property type="match status" value="1"/>
</dbReference>
<protein>
    <submittedName>
        <fullName evidence="10">Major facilitator superfamily domain-containing protein</fullName>
    </submittedName>
</protein>
<feature type="transmembrane region" description="Helical" evidence="9">
    <location>
        <begin position="445"/>
        <end position="465"/>
    </location>
</feature>
<evidence type="ECO:0000256" key="4">
    <source>
        <dbReference type="ARBA" id="ARBA00022692"/>
    </source>
</evidence>
<keyword evidence="5 9" id="KW-1133">Transmembrane helix</keyword>
<evidence type="ECO:0000313" key="10">
    <source>
        <dbReference type="EMBL" id="KAK7202368.1"/>
    </source>
</evidence>
<evidence type="ECO:0000256" key="9">
    <source>
        <dbReference type="SAM" id="Phobius"/>
    </source>
</evidence>
<dbReference type="GeneID" id="90039357"/>
<feature type="transmembrane region" description="Helical" evidence="9">
    <location>
        <begin position="352"/>
        <end position="369"/>
    </location>
</feature>
<evidence type="ECO:0000256" key="2">
    <source>
        <dbReference type="ARBA" id="ARBA00008335"/>
    </source>
</evidence>